<dbReference type="EMBL" id="HBGU01083207">
    <property type="protein sequence ID" value="CAD9550864.1"/>
    <property type="molecule type" value="Transcribed_RNA"/>
</dbReference>
<organism evidence="2">
    <name type="scientific">Haptolina brevifila</name>
    <dbReference type="NCBI Taxonomy" id="156173"/>
    <lineage>
        <taxon>Eukaryota</taxon>
        <taxon>Haptista</taxon>
        <taxon>Haptophyta</taxon>
        <taxon>Prymnesiophyceae</taxon>
        <taxon>Prymnesiales</taxon>
        <taxon>Prymnesiaceae</taxon>
        <taxon>Haptolina</taxon>
    </lineage>
</organism>
<gene>
    <name evidence="2" type="ORF">CBRE1094_LOCUS45437</name>
</gene>
<evidence type="ECO:0000256" key="1">
    <source>
        <dbReference type="SAM" id="MobiDB-lite"/>
    </source>
</evidence>
<sequence length="760" mass="81787">MTDTDEWVDVSDPTAPVDVPIPQADVSGTPTNAHGGDPPACACPEMRTAVYNAFVCDAANPAPVYKAAGLCYVLRYPGKHAKIARDTARAVAHCNACTSRAGIYVRDRGPAGPVFFSQLAAKTQTDELSTADAKAVNRLRELAIATCAQDVKPELVVVTTDTYAAAAEGCKPCGQPYYHWTVHPAALSSVEAATRYEKLKNYYGQMDARLSKLTVPEAVESVKIMLEENPMLERPDHYTSVLRWVSSLQKLAAEECASGSGSFGAMTHEDQARLLVLAILSGRTDGRTHLDFHQSDNIVDFCLMPSRDALRAEMDRRSDPQFYMVSQLNRRLAAEGVTSQHLIGLTWDGKYTDDLDIHVITPSGKEIYYGNKSADGCKLDFDANVNKGEANPCENVSVKPGSFKVLVNNYTRRTFGEPIPFQVICRQQGMEDVVYDGVWDANRAKDRKIQVCRHAFTAVTDSATTIGMSAKSASRAVALNSEWTEKVGEPTATVATLDALMDGEGHPKAGTDVAMCGKRSPAVKTTAQVGAAFMGMALNAKDVNTSASKKKTFLSESCKAQPATVSELIAQLKAQPNTTLTIHPRDHSPGYLVSIGTATQGVRKTELPAPCHFHDRHSYPVKPVGGGAVGNARLDASWLSRPSQDGGRVRVEAVVKVAEYGCAFLALEGATLPRGEGRNDGQAFPLSSGFYTTELSADMHAHRERWGYFHTQLQPSMPPVHGGGTSGGMGTSAVPMVGAFLTGETAVVYVDGVKMSLKCR</sequence>
<proteinExistence type="predicted"/>
<protein>
    <submittedName>
        <fullName evidence="2">Uncharacterized protein</fullName>
    </submittedName>
</protein>
<feature type="region of interest" description="Disordered" evidence="1">
    <location>
        <begin position="1"/>
        <end position="34"/>
    </location>
</feature>
<evidence type="ECO:0000313" key="2">
    <source>
        <dbReference type="EMBL" id="CAD9550864.1"/>
    </source>
</evidence>
<reference evidence="2" key="1">
    <citation type="submission" date="2021-01" db="EMBL/GenBank/DDBJ databases">
        <authorList>
            <person name="Corre E."/>
            <person name="Pelletier E."/>
            <person name="Niang G."/>
            <person name="Scheremetjew M."/>
            <person name="Finn R."/>
            <person name="Kale V."/>
            <person name="Holt S."/>
            <person name="Cochrane G."/>
            <person name="Meng A."/>
            <person name="Brown T."/>
            <person name="Cohen L."/>
        </authorList>
    </citation>
    <scope>NUCLEOTIDE SEQUENCE</scope>
    <source>
        <strain evidence="2">UTEX LB 985</strain>
    </source>
</reference>
<dbReference type="AlphaFoldDB" id="A0A7S2JME5"/>
<accession>A0A7S2JME5</accession>
<name>A0A7S2JME5_9EUKA</name>